<protein>
    <recommendedName>
        <fullName evidence="4">Retrovirus-related Pol polyprotein from transposon TNT 1-94</fullName>
    </recommendedName>
</protein>
<gene>
    <name evidence="2" type="ORF">Tco_1055698</name>
</gene>
<accession>A0ABQ5H1K8</accession>
<sequence>MAATPKGCAWQPLPPPPPRPPPILCHSHHLNNTKRVRRVWVLHQQRVRLISAATQEGVFSCDSPQGLRLVVNSRTRAEYKKIKVKLALLEASPSTSQTPKTSQSKKKCLVSKTFDWDEDEVLDDEEMTEVKVLMALADDELTMGKNHARNGEWIDIIIRKSRVVV</sequence>
<evidence type="ECO:0008006" key="4">
    <source>
        <dbReference type="Google" id="ProtNLM"/>
    </source>
</evidence>
<evidence type="ECO:0000313" key="3">
    <source>
        <dbReference type="Proteomes" id="UP001151760"/>
    </source>
</evidence>
<name>A0ABQ5H1K8_9ASTR</name>
<dbReference type="EMBL" id="BQNB010019075">
    <property type="protein sequence ID" value="GJT81356.1"/>
    <property type="molecule type" value="Genomic_DNA"/>
</dbReference>
<comment type="caution">
    <text evidence="2">The sequence shown here is derived from an EMBL/GenBank/DDBJ whole genome shotgun (WGS) entry which is preliminary data.</text>
</comment>
<feature type="compositionally biased region" description="Pro residues" evidence="1">
    <location>
        <begin position="12"/>
        <end position="21"/>
    </location>
</feature>
<organism evidence="2 3">
    <name type="scientific">Tanacetum coccineum</name>
    <dbReference type="NCBI Taxonomy" id="301880"/>
    <lineage>
        <taxon>Eukaryota</taxon>
        <taxon>Viridiplantae</taxon>
        <taxon>Streptophyta</taxon>
        <taxon>Embryophyta</taxon>
        <taxon>Tracheophyta</taxon>
        <taxon>Spermatophyta</taxon>
        <taxon>Magnoliopsida</taxon>
        <taxon>eudicotyledons</taxon>
        <taxon>Gunneridae</taxon>
        <taxon>Pentapetalae</taxon>
        <taxon>asterids</taxon>
        <taxon>campanulids</taxon>
        <taxon>Asterales</taxon>
        <taxon>Asteraceae</taxon>
        <taxon>Asteroideae</taxon>
        <taxon>Anthemideae</taxon>
        <taxon>Anthemidinae</taxon>
        <taxon>Tanacetum</taxon>
    </lineage>
</organism>
<reference evidence="2" key="2">
    <citation type="submission" date="2022-01" db="EMBL/GenBank/DDBJ databases">
        <authorList>
            <person name="Yamashiro T."/>
            <person name="Shiraishi A."/>
            <person name="Satake H."/>
            <person name="Nakayama K."/>
        </authorList>
    </citation>
    <scope>NUCLEOTIDE SEQUENCE</scope>
</reference>
<feature type="region of interest" description="Disordered" evidence="1">
    <location>
        <begin position="1"/>
        <end position="21"/>
    </location>
</feature>
<evidence type="ECO:0000256" key="1">
    <source>
        <dbReference type="SAM" id="MobiDB-lite"/>
    </source>
</evidence>
<keyword evidence="3" id="KW-1185">Reference proteome</keyword>
<dbReference type="Proteomes" id="UP001151760">
    <property type="component" value="Unassembled WGS sequence"/>
</dbReference>
<evidence type="ECO:0000313" key="2">
    <source>
        <dbReference type="EMBL" id="GJT81356.1"/>
    </source>
</evidence>
<proteinExistence type="predicted"/>
<reference evidence="2" key="1">
    <citation type="journal article" date="2022" name="Int. J. Mol. Sci.">
        <title>Draft Genome of Tanacetum Coccineum: Genomic Comparison of Closely Related Tanacetum-Family Plants.</title>
        <authorList>
            <person name="Yamashiro T."/>
            <person name="Shiraishi A."/>
            <person name="Nakayama K."/>
            <person name="Satake H."/>
        </authorList>
    </citation>
    <scope>NUCLEOTIDE SEQUENCE</scope>
</reference>